<dbReference type="InterPro" id="IPR036770">
    <property type="entry name" value="Ankyrin_rpt-contain_sf"/>
</dbReference>
<dbReference type="Proteomes" id="UP001219518">
    <property type="component" value="Unassembled WGS sequence"/>
</dbReference>
<evidence type="ECO:0000256" key="3">
    <source>
        <dbReference type="PROSITE-ProRule" id="PRU00023"/>
    </source>
</evidence>
<reference evidence="4" key="1">
    <citation type="submission" date="2021-07" db="EMBL/GenBank/DDBJ databases">
        <authorList>
            <person name="Catto M.A."/>
            <person name="Jacobson A."/>
            <person name="Kennedy G."/>
            <person name="Labadie P."/>
            <person name="Hunt B.G."/>
            <person name="Srinivasan R."/>
        </authorList>
    </citation>
    <scope>NUCLEOTIDE SEQUENCE</scope>
    <source>
        <strain evidence="4">PL_HMW_Pooled</strain>
        <tissue evidence="4">Head</tissue>
    </source>
</reference>
<keyword evidence="5" id="KW-1185">Reference proteome</keyword>
<dbReference type="SUPFAM" id="SSF47769">
    <property type="entry name" value="SAM/Pointed domain"/>
    <property type="match status" value="1"/>
</dbReference>
<evidence type="ECO:0000313" key="4">
    <source>
        <dbReference type="EMBL" id="KAK3915378.1"/>
    </source>
</evidence>
<dbReference type="PANTHER" id="PTHR24134">
    <property type="entry name" value="ANKYRIN REPEAT-CONTAINING PROTEIN DDB_G0279043"/>
    <property type="match status" value="1"/>
</dbReference>
<keyword evidence="1" id="KW-0677">Repeat</keyword>
<dbReference type="PROSITE" id="PS50297">
    <property type="entry name" value="ANK_REP_REGION"/>
    <property type="match status" value="1"/>
</dbReference>
<comment type="caution">
    <text evidence="4">The sequence shown here is derived from an EMBL/GenBank/DDBJ whole genome shotgun (WGS) entry which is preliminary data.</text>
</comment>
<dbReference type="InterPro" id="IPR002110">
    <property type="entry name" value="Ankyrin_rpt"/>
</dbReference>
<dbReference type="AlphaFoldDB" id="A0AAE1LD94"/>
<keyword evidence="2 3" id="KW-0040">ANK repeat</keyword>
<dbReference type="Gene3D" id="1.25.40.20">
    <property type="entry name" value="Ankyrin repeat-containing domain"/>
    <property type="match status" value="2"/>
</dbReference>
<accession>A0AAE1LD94</accession>
<dbReference type="PROSITE" id="PS50088">
    <property type="entry name" value="ANK_REPEAT"/>
    <property type="match status" value="1"/>
</dbReference>
<protein>
    <submittedName>
        <fullName evidence="4">Ankyrin repeat, SAM and basic leucine zipper domain-containing protein 1</fullName>
    </submittedName>
</protein>
<proteinExistence type="predicted"/>
<sequence>MWAEPSHNFIVYAKDSIVDYLLRKGADANHECEFFTPIMAVCNSNSFDEEKLANCARSLMQHGANVNSLDKCKTTPLMFACTKGHENLVSILCENKCEVNRFDNDGYSALHLACSGNHFNIVQILLKYGADKYVRDRRGRLPLDIAISKGANDIIQLLDDDQHLPIEETSISYNKKKSNFEELLLQLPDLNSNGKDGFHNDVEILLDGMRLGQKADLFLGKGLSLAKFLNITNEELKKVGLYFSSQRERVIEGNKRFVMHPWGAGSLPELRETNTKPVEIMDIVRSVANFVKHLHIIWATTLYCDERIEATAEDPKAEDLYQILLQTYKQTKSLMRELHLIQEYLEKLENEDKVQHVDLILPKKPGFSLIRKVIFFSAFCAVFAWSKRTLVK</sequence>
<evidence type="ECO:0000256" key="2">
    <source>
        <dbReference type="ARBA" id="ARBA00023043"/>
    </source>
</evidence>
<dbReference type="SMART" id="SM00248">
    <property type="entry name" value="ANK"/>
    <property type="match status" value="4"/>
</dbReference>
<dbReference type="Pfam" id="PF12796">
    <property type="entry name" value="Ank_2"/>
    <property type="match status" value="1"/>
</dbReference>
<name>A0AAE1LD94_9NEOP</name>
<dbReference type="EMBL" id="JAHWGI010000428">
    <property type="protein sequence ID" value="KAK3915378.1"/>
    <property type="molecule type" value="Genomic_DNA"/>
</dbReference>
<dbReference type="InterPro" id="IPR013761">
    <property type="entry name" value="SAM/pointed_sf"/>
</dbReference>
<organism evidence="4 5">
    <name type="scientific">Frankliniella fusca</name>
    <dbReference type="NCBI Taxonomy" id="407009"/>
    <lineage>
        <taxon>Eukaryota</taxon>
        <taxon>Metazoa</taxon>
        <taxon>Ecdysozoa</taxon>
        <taxon>Arthropoda</taxon>
        <taxon>Hexapoda</taxon>
        <taxon>Insecta</taxon>
        <taxon>Pterygota</taxon>
        <taxon>Neoptera</taxon>
        <taxon>Paraneoptera</taxon>
        <taxon>Thysanoptera</taxon>
        <taxon>Terebrantia</taxon>
        <taxon>Thripoidea</taxon>
        <taxon>Thripidae</taxon>
        <taxon>Frankliniella</taxon>
    </lineage>
</organism>
<dbReference type="SUPFAM" id="SSF48403">
    <property type="entry name" value="Ankyrin repeat"/>
    <property type="match status" value="1"/>
</dbReference>
<evidence type="ECO:0000256" key="1">
    <source>
        <dbReference type="ARBA" id="ARBA00022737"/>
    </source>
</evidence>
<dbReference type="PANTHER" id="PTHR24134:SF9">
    <property type="entry name" value="ANKYRIN REPEAT AND SOCS BOX PROTEIN 8"/>
    <property type="match status" value="1"/>
</dbReference>
<reference evidence="4" key="2">
    <citation type="journal article" date="2023" name="BMC Genomics">
        <title>Pest status, molecular evolution, and epigenetic factors derived from the genome assembly of Frankliniella fusca, a thysanopteran phytovirus vector.</title>
        <authorList>
            <person name="Catto M.A."/>
            <person name="Labadie P.E."/>
            <person name="Jacobson A.L."/>
            <person name="Kennedy G.G."/>
            <person name="Srinivasan R."/>
            <person name="Hunt B.G."/>
        </authorList>
    </citation>
    <scope>NUCLEOTIDE SEQUENCE</scope>
    <source>
        <strain evidence="4">PL_HMW_Pooled</strain>
    </source>
</reference>
<evidence type="ECO:0000313" key="5">
    <source>
        <dbReference type="Proteomes" id="UP001219518"/>
    </source>
</evidence>
<gene>
    <name evidence="4" type="ORF">KUF71_024655</name>
</gene>
<feature type="repeat" description="ANK" evidence="3">
    <location>
        <begin position="105"/>
        <end position="137"/>
    </location>
</feature>